<evidence type="ECO:0000313" key="6">
    <source>
        <dbReference type="EMBL" id="MDC0711279.1"/>
    </source>
</evidence>
<dbReference type="Pfam" id="PF01145">
    <property type="entry name" value="Band_7"/>
    <property type="match status" value="1"/>
</dbReference>
<feature type="transmembrane region" description="Helical" evidence="4">
    <location>
        <begin position="44"/>
        <end position="63"/>
    </location>
</feature>
<feature type="domain" description="Band 7" evidence="5">
    <location>
        <begin position="70"/>
        <end position="246"/>
    </location>
</feature>
<keyword evidence="4" id="KW-0472">Membrane</keyword>
<reference evidence="6 7" key="1">
    <citation type="submission" date="2022-11" db="EMBL/GenBank/DDBJ databases">
        <title>Minimal conservation of predation-associated metabolite biosynthetic gene clusters underscores biosynthetic potential of Myxococcota including descriptions for ten novel species: Archangium lansinium sp. nov., Myxococcus landrumus sp. nov., Nannocystis bai.</title>
        <authorList>
            <person name="Ahearne A."/>
            <person name="Stevens C."/>
            <person name="Dowd S."/>
        </authorList>
    </citation>
    <scope>NUCLEOTIDE SEQUENCE [LARGE SCALE GENOMIC DNA]</scope>
    <source>
        <strain evidence="6 7">NCWAL01</strain>
    </source>
</reference>
<dbReference type="Proteomes" id="UP001221838">
    <property type="component" value="Unassembled WGS sequence"/>
</dbReference>
<keyword evidence="4" id="KW-0812">Transmembrane</keyword>
<dbReference type="PANTHER" id="PTHR42911:SF1">
    <property type="entry name" value="MODULATOR OF FTSH PROTEASE HFLC"/>
    <property type="match status" value="1"/>
</dbReference>
<name>A0ABT5DE02_9BACT</name>
<evidence type="ECO:0000256" key="1">
    <source>
        <dbReference type="ARBA" id="ARBA00004167"/>
    </source>
</evidence>
<evidence type="ECO:0000256" key="3">
    <source>
        <dbReference type="SAM" id="MobiDB-lite"/>
    </source>
</evidence>
<keyword evidence="7" id="KW-1185">Reference proteome</keyword>
<dbReference type="PANTHER" id="PTHR42911">
    <property type="entry name" value="MODULATOR OF FTSH PROTEASE HFLC"/>
    <property type="match status" value="1"/>
</dbReference>
<keyword evidence="4" id="KW-1133">Transmembrane helix</keyword>
<evidence type="ECO:0000256" key="4">
    <source>
        <dbReference type="SAM" id="Phobius"/>
    </source>
</evidence>
<keyword evidence="2" id="KW-0175">Coiled coil</keyword>
<feature type="region of interest" description="Disordered" evidence="3">
    <location>
        <begin position="411"/>
        <end position="439"/>
    </location>
</feature>
<comment type="caution">
    <text evidence="6">The sequence shown here is derived from an EMBL/GenBank/DDBJ whole genome shotgun (WGS) entry which is preliminary data.</text>
</comment>
<proteinExistence type="predicted"/>
<feature type="transmembrane region" description="Helical" evidence="4">
    <location>
        <begin position="16"/>
        <end position="37"/>
    </location>
</feature>
<dbReference type="RefSeq" id="WP_272141235.1">
    <property type="nucleotide sequence ID" value="NZ_JAQNDM010000002.1"/>
</dbReference>
<sequence>MNVQEKLKEVLGVGGAAVQAAVVSLVAAAVASVRWLLLTRQGRWLTVGMGVTSAVVVLGTTLVSHPPVQVIEPAQVGIRVNLLTGGSSEVREGWVLRVPHVHRLYLYSLKDQVYRTERSLRADGPAPFQAAEGLSIGIEVTLRYSLDPARIPELAQRLPADVGREIVEPSVDGVLRRHFAQHTVREIFATHRAQIQKDIAAEITPLLREDGVVLRSVTLGNVDLPQQYRAGVEALLAEELSAEKMRYTLELKSKQVKESELSAEAEKVRREKNAEAAGSEEIIAAKAKAEAMRHVLPFKEKEIEQRRLEAEASKVSRLTQASAEADARRIEAQGEADARRKLAESDAYRVEVTGKAASEQLARDAELISRNPLLIQKTLADKLSDKIQVIIAPPQAGGFIAGGLLGQPQDAQYAKRAPPGAAYSQASEPSREPSEYGEE</sequence>
<dbReference type="EMBL" id="JAQNDM010000002">
    <property type="protein sequence ID" value="MDC0711279.1"/>
    <property type="molecule type" value="Genomic_DNA"/>
</dbReference>
<comment type="subcellular location">
    <subcellularLocation>
        <location evidence="1">Membrane</location>
        <topology evidence="1">Single-pass membrane protein</topology>
    </subcellularLocation>
</comment>
<organism evidence="6 7">
    <name type="scientific">Stigmatella ashevillensis</name>
    <dbReference type="NCBI Taxonomy" id="2995309"/>
    <lineage>
        <taxon>Bacteria</taxon>
        <taxon>Pseudomonadati</taxon>
        <taxon>Myxococcota</taxon>
        <taxon>Myxococcia</taxon>
        <taxon>Myxococcales</taxon>
        <taxon>Cystobacterineae</taxon>
        <taxon>Archangiaceae</taxon>
        <taxon>Stigmatella</taxon>
    </lineage>
</organism>
<feature type="compositionally biased region" description="Basic and acidic residues" evidence="3">
    <location>
        <begin position="429"/>
        <end position="439"/>
    </location>
</feature>
<evidence type="ECO:0000259" key="5">
    <source>
        <dbReference type="Pfam" id="PF01145"/>
    </source>
</evidence>
<gene>
    <name evidence="6" type="ORF">POL68_22610</name>
</gene>
<evidence type="ECO:0000256" key="2">
    <source>
        <dbReference type="SAM" id="Coils"/>
    </source>
</evidence>
<dbReference type="SUPFAM" id="SSF117892">
    <property type="entry name" value="Band 7/SPFH domain"/>
    <property type="match status" value="1"/>
</dbReference>
<dbReference type="Gene3D" id="3.30.479.30">
    <property type="entry name" value="Band 7 domain"/>
    <property type="match status" value="1"/>
</dbReference>
<accession>A0ABT5DE02</accession>
<evidence type="ECO:0000313" key="7">
    <source>
        <dbReference type="Proteomes" id="UP001221838"/>
    </source>
</evidence>
<dbReference type="InterPro" id="IPR001107">
    <property type="entry name" value="Band_7"/>
</dbReference>
<protein>
    <submittedName>
        <fullName evidence="6">SPFH domain-containing protein</fullName>
    </submittedName>
</protein>
<dbReference type="InterPro" id="IPR036013">
    <property type="entry name" value="Band_7/SPFH_dom_sf"/>
</dbReference>
<feature type="coiled-coil region" evidence="2">
    <location>
        <begin position="237"/>
        <end position="271"/>
    </location>
</feature>